<organism evidence="1 2">
    <name type="scientific">Caerostris extrusa</name>
    <name type="common">Bark spider</name>
    <name type="synonym">Caerostris bankana</name>
    <dbReference type="NCBI Taxonomy" id="172846"/>
    <lineage>
        <taxon>Eukaryota</taxon>
        <taxon>Metazoa</taxon>
        <taxon>Ecdysozoa</taxon>
        <taxon>Arthropoda</taxon>
        <taxon>Chelicerata</taxon>
        <taxon>Arachnida</taxon>
        <taxon>Araneae</taxon>
        <taxon>Araneomorphae</taxon>
        <taxon>Entelegynae</taxon>
        <taxon>Araneoidea</taxon>
        <taxon>Araneidae</taxon>
        <taxon>Caerostris</taxon>
    </lineage>
</organism>
<name>A0AAV4W674_CAEEX</name>
<evidence type="ECO:0000313" key="1">
    <source>
        <dbReference type="EMBL" id="GIY77709.1"/>
    </source>
</evidence>
<sequence length="115" mass="13304">MNALSLENECFYVELNVMHSKEVKGKSNGKIAFRYSNCYCTNDEILFMQSSHSFGQKEGKIPAWLKKWKLVCDLERDGAPFHNIKSRTFANISCSQFVPVRLFQLKNLPICDMFV</sequence>
<accession>A0AAV4W674</accession>
<dbReference type="EMBL" id="BPLR01015664">
    <property type="protein sequence ID" value="GIY77709.1"/>
    <property type="molecule type" value="Genomic_DNA"/>
</dbReference>
<keyword evidence="2" id="KW-1185">Reference proteome</keyword>
<evidence type="ECO:0000313" key="2">
    <source>
        <dbReference type="Proteomes" id="UP001054945"/>
    </source>
</evidence>
<comment type="caution">
    <text evidence="1">The sequence shown here is derived from an EMBL/GenBank/DDBJ whole genome shotgun (WGS) entry which is preliminary data.</text>
</comment>
<dbReference type="Proteomes" id="UP001054945">
    <property type="component" value="Unassembled WGS sequence"/>
</dbReference>
<reference evidence="1 2" key="1">
    <citation type="submission" date="2021-06" db="EMBL/GenBank/DDBJ databases">
        <title>Caerostris extrusa draft genome.</title>
        <authorList>
            <person name="Kono N."/>
            <person name="Arakawa K."/>
        </authorList>
    </citation>
    <scope>NUCLEOTIDE SEQUENCE [LARGE SCALE GENOMIC DNA]</scope>
</reference>
<gene>
    <name evidence="1" type="ORF">CEXT_72711</name>
</gene>
<protein>
    <submittedName>
        <fullName evidence="1">Uncharacterized protein</fullName>
    </submittedName>
</protein>
<dbReference type="AlphaFoldDB" id="A0AAV4W674"/>
<proteinExistence type="predicted"/>